<accession>A0AA88YE87</accession>
<dbReference type="InterPro" id="IPR035969">
    <property type="entry name" value="Rab-GAP_TBC_sf"/>
</dbReference>
<dbReference type="GO" id="GO:0005096">
    <property type="term" value="F:GTPase activator activity"/>
    <property type="evidence" value="ECO:0007669"/>
    <property type="project" value="UniProtKB-KW"/>
</dbReference>
<feature type="non-terminal residue" evidence="4">
    <location>
        <position position="1"/>
    </location>
</feature>
<dbReference type="PROSITE" id="PS50086">
    <property type="entry name" value="TBC_RABGAP"/>
    <property type="match status" value="1"/>
</dbReference>
<feature type="compositionally biased region" description="Polar residues" evidence="2">
    <location>
        <begin position="717"/>
        <end position="739"/>
    </location>
</feature>
<feature type="compositionally biased region" description="Basic and acidic residues" evidence="2">
    <location>
        <begin position="578"/>
        <end position="597"/>
    </location>
</feature>
<dbReference type="PANTHER" id="PTHR22957:SF333">
    <property type="entry name" value="TBC1 DOMAIN FAMILY MEMBER 25"/>
    <property type="match status" value="1"/>
</dbReference>
<gene>
    <name evidence="4" type="ORF">FSP39_021297</name>
</gene>
<feature type="region of interest" description="Disordered" evidence="2">
    <location>
        <begin position="437"/>
        <end position="500"/>
    </location>
</feature>
<dbReference type="SMART" id="SM00164">
    <property type="entry name" value="TBC"/>
    <property type="match status" value="1"/>
</dbReference>
<sequence>GYNSWIIKKTRILLPCTHFQHLHVIFDLTFTCSDFTTSYLALDDEGQEIYLSMLSDWDMDAAIQSAADPCLNLKVDTKPFEEGLDDWDIIAPVDVPQHRIYNLMDKNSLLGSLTGTISSGVGKTFSSMQRAMGFKGEDDSKYKPSKQPMTDHEFRNYMDSSGHMVKPEEFRLSIYQGGIEPSLRRVTWRHLLNLFPHGMSGRERFDYMKNKEQEYYKLRDQWQRYVKNGNLSEEIKYVTTMVKKDVLRTDRTHKFYSGADDNKNLLALFNMLVTYALTHPEISYCQGMSDIASPLLVIQKDEAQAYLCLCGLMKRLRGNFHYNGDTITQKFKHLSDLLRIYDPDLFTYLQDINAHDLFFCYRWLLLELKREFPFDDSLYMLEVMWSTLPPDPPETELKLTDEEYVPDLLSNSPCSPSFTMKQTIYAKLIAMRRSRSTTRALPKDIGRDSSSSKENEIASESANNNSRIDVIENQNESNDEDLRLSQEYPPLETEETRSSIARSCSIDKTLELTLHAENVDHMNSILENAPRCEQDNDNASSKPKSQNSENSLKECDSDDRIVDSEKFHEDADPGSFGRGDETCDKSEEEEKHSENHANEMGSGDTKQDNLAGEEEKEETFEESTELTNDTDENAEVEDIYIDDDDSGQSQFYISLESSEETKTPVKQEQQFKGFFKNVKKMLSSPTHQARFNGNARQQVVKNNEKENNSMVLKGKEQNTSLSQTKQTNMDGVQDSSPKR</sequence>
<dbReference type="Gene3D" id="1.10.472.80">
    <property type="entry name" value="Ypt/Rab-GAP domain of gyp1p, domain 3"/>
    <property type="match status" value="1"/>
</dbReference>
<evidence type="ECO:0000259" key="3">
    <source>
        <dbReference type="PROSITE" id="PS50086"/>
    </source>
</evidence>
<dbReference type="InterPro" id="IPR000195">
    <property type="entry name" value="Rab-GAP-TBC_dom"/>
</dbReference>
<feature type="compositionally biased region" description="Polar residues" evidence="2">
    <location>
        <begin position="537"/>
        <end position="550"/>
    </location>
</feature>
<evidence type="ECO:0000256" key="1">
    <source>
        <dbReference type="ARBA" id="ARBA00022468"/>
    </source>
</evidence>
<dbReference type="EMBL" id="VSWD01000005">
    <property type="protein sequence ID" value="KAK3103717.1"/>
    <property type="molecule type" value="Genomic_DNA"/>
</dbReference>
<keyword evidence="5" id="KW-1185">Reference proteome</keyword>
<feature type="compositionally biased region" description="Acidic residues" evidence="2">
    <location>
        <begin position="611"/>
        <end position="646"/>
    </location>
</feature>
<dbReference type="AlphaFoldDB" id="A0AA88YE87"/>
<dbReference type="GO" id="GO:0005776">
    <property type="term" value="C:autophagosome"/>
    <property type="evidence" value="ECO:0007669"/>
    <property type="project" value="TreeGrafter"/>
</dbReference>
<protein>
    <recommendedName>
        <fullName evidence="3">Rab-GAP TBC domain-containing protein</fullName>
    </recommendedName>
</protein>
<dbReference type="PANTHER" id="PTHR22957">
    <property type="entry name" value="TBC1 DOMAIN FAMILY MEMBER GTPASE-ACTIVATING PROTEIN"/>
    <property type="match status" value="1"/>
</dbReference>
<feature type="region of interest" description="Disordered" evidence="2">
    <location>
        <begin position="527"/>
        <end position="667"/>
    </location>
</feature>
<keyword evidence="1" id="KW-0343">GTPase activation</keyword>
<dbReference type="Pfam" id="PF00566">
    <property type="entry name" value="RabGAP-TBC"/>
    <property type="match status" value="1"/>
</dbReference>
<feature type="compositionally biased region" description="Basic and acidic residues" evidence="2">
    <location>
        <begin position="441"/>
        <end position="456"/>
    </location>
</feature>
<evidence type="ECO:0000256" key="2">
    <source>
        <dbReference type="SAM" id="MobiDB-lite"/>
    </source>
</evidence>
<dbReference type="Gene3D" id="1.10.8.270">
    <property type="entry name" value="putative rabgap domain of human tbc1 domain family member 14 like domains"/>
    <property type="match status" value="1"/>
</dbReference>
<organism evidence="4 5">
    <name type="scientific">Pinctada imbricata</name>
    <name type="common">Atlantic pearl-oyster</name>
    <name type="synonym">Pinctada martensii</name>
    <dbReference type="NCBI Taxonomy" id="66713"/>
    <lineage>
        <taxon>Eukaryota</taxon>
        <taxon>Metazoa</taxon>
        <taxon>Spiralia</taxon>
        <taxon>Lophotrochozoa</taxon>
        <taxon>Mollusca</taxon>
        <taxon>Bivalvia</taxon>
        <taxon>Autobranchia</taxon>
        <taxon>Pteriomorphia</taxon>
        <taxon>Pterioida</taxon>
        <taxon>Pterioidea</taxon>
        <taxon>Pteriidae</taxon>
        <taxon>Pinctada</taxon>
    </lineage>
</organism>
<proteinExistence type="predicted"/>
<evidence type="ECO:0000313" key="4">
    <source>
        <dbReference type="EMBL" id="KAK3103717.1"/>
    </source>
</evidence>
<comment type="caution">
    <text evidence="4">The sequence shown here is derived from an EMBL/GenBank/DDBJ whole genome shotgun (WGS) entry which is preliminary data.</text>
</comment>
<feature type="domain" description="Rab-GAP TBC" evidence="3">
    <location>
        <begin position="178"/>
        <end position="388"/>
    </location>
</feature>
<dbReference type="SUPFAM" id="SSF47923">
    <property type="entry name" value="Ypt/Rab-GAP domain of gyp1p"/>
    <property type="match status" value="2"/>
</dbReference>
<feature type="compositionally biased region" description="Polar residues" evidence="2">
    <location>
        <begin position="685"/>
        <end position="701"/>
    </location>
</feature>
<reference evidence="4" key="1">
    <citation type="submission" date="2019-08" db="EMBL/GenBank/DDBJ databases">
        <title>The improved chromosome-level genome for the pearl oyster Pinctada fucata martensii using PacBio sequencing and Hi-C.</title>
        <authorList>
            <person name="Zheng Z."/>
        </authorList>
    </citation>
    <scope>NUCLEOTIDE SEQUENCE</scope>
    <source>
        <strain evidence="4">ZZ-2019</strain>
        <tissue evidence="4">Adductor muscle</tissue>
    </source>
</reference>
<dbReference type="Proteomes" id="UP001186944">
    <property type="component" value="Unassembled WGS sequence"/>
</dbReference>
<feature type="compositionally biased region" description="Polar residues" evidence="2">
    <location>
        <begin position="647"/>
        <end position="656"/>
    </location>
</feature>
<name>A0AA88YE87_PINIB</name>
<dbReference type="GO" id="GO:1901096">
    <property type="term" value="P:regulation of autophagosome maturation"/>
    <property type="evidence" value="ECO:0007669"/>
    <property type="project" value="TreeGrafter"/>
</dbReference>
<feature type="compositionally biased region" description="Basic and acidic residues" evidence="2">
    <location>
        <begin position="551"/>
        <end position="571"/>
    </location>
</feature>
<evidence type="ECO:0000313" key="5">
    <source>
        <dbReference type="Proteomes" id="UP001186944"/>
    </source>
</evidence>
<feature type="region of interest" description="Disordered" evidence="2">
    <location>
        <begin position="685"/>
        <end position="739"/>
    </location>
</feature>